<gene>
    <name evidence="2" type="ORF">CRM92_07170</name>
</gene>
<reference evidence="2" key="1">
    <citation type="submission" date="2017-10" db="EMBL/GenBank/DDBJ databases">
        <title>Kefir isolates.</title>
        <authorList>
            <person name="Kim Y."/>
            <person name="Blasche S."/>
        </authorList>
    </citation>
    <scope>NUCLEOTIDE SEQUENCE [LARGE SCALE GENOMIC DNA]</scope>
    <source>
        <strain evidence="2">OG2-2</strain>
    </source>
</reference>
<keyword evidence="3" id="KW-1185">Reference proteome</keyword>
<organism evidence="2 3">
    <name type="scientific">Rothia dentocariosa</name>
    <dbReference type="NCBI Taxonomy" id="2047"/>
    <lineage>
        <taxon>Bacteria</taxon>
        <taxon>Bacillati</taxon>
        <taxon>Actinomycetota</taxon>
        <taxon>Actinomycetes</taxon>
        <taxon>Micrococcales</taxon>
        <taxon>Micrococcaceae</taxon>
        <taxon>Rothia</taxon>
    </lineage>
</organism>
<comment type="similarity">
    <text evidence="1">Belongs to the LOR family.</text>
</comment>
<evidence type="ECO:0000256" key="1">
    <source>
        <dbReference type="ARBA" id="ARBA00005437"/>
    </source>
</evidence>
<dbReference type="InterPro" id="IPR038595">
    <property type="entry name" value="LOR_sf"/>
</dbReference>
<dbReference type="SUPFAM" id="SSF54518">
    <property type="entry name" value="Tubby C-terminal domain-like"/>
    <property type="match status" value="1"/>
</dbReference>
<dbReference type="RefSeq" id="WP_070520301.1">
    <property type="nucleotide sequence ID" value="NZ_JAPWAP010000008.1"/>
</dbReference>
<name>A0A2A8D4Y2_9MICC</name>
<dbReference type="InterPro" id="IPR007612">
    <property type="entry name" value="LOR"/>
</dbReference>
<dbReference type="Pfam" id="PF04525">
    <property type="entry name" value="LOR"/>
    <property type="match status" value="1"/>
</dbReference>
<sequence length="170" mass="19545">MMRQLYAAQKIFKITDHYVVTDEGGYTVYQVDENYRVLGKNMNVTNVETGVQFTLERQLGLGTVFNVGFSTGDQLHMRKRFKLAGLNIEAYLNQTPLQIGGSFWEGNFEIVLEGGIVAAIHKPRFKMRDKYQITVYDQRFQDVAIAVLIVVDYLSDQRQKNRPRISFHGS</sequence>
<dbReference type="Proteomes" id="UP000219947">
    <property type="component" value="Unassembled WGS sequence"/>
</dbReference>
<protein>
    <recommendedName>
        <fullName evidence="4">LURP-one-related family protein</fullName>
    </recommendedName>
</protein>
<evidence type="ECO:0000313" key="2">
    <source>
        <dbReference type="EMBL" id="PEN15877.1"/>
    </source>
</evidence>
<dbReference type="EMBL" id="PDEV01000003">
    <property type="protein sequence ID" value="PEN15877.1"/>
    <property type="molecule type" value="Genomic_DNA"/>
</dbReference>
<evidence type="ECO:0008006" key="4">
    <source>
        <dbReference type="Google" id="ProtNLM"/>
    </source>
</evidence>
<dbReference type="InterPro" id="IPR025659">
    <property type="entry name" value="Tubby-like_C"/>
</dbReference>
<evidence type="ECO:0000313" key="3">
    <source>
        <dbReference type="Proteomes" id="UP000219947"/>
    </source>
</evidence>
<dbReference type="Gene3D" id="2.40.160.200">
    <property type="entry name" value="LURP1-related"/>
    <property type="match status" value="1"/>
</dbReference>
<dbReference type="AlphaFoldDB" id="A0A2A8D4Y2"/>
<comment type="caution">
    <text evidence="2">The sequence shown here is derived from an EMBL/GenBank/DDBJ whole genome shotgun (WGS) entry which is preliminary data.</text>
</comment>
<proteinExistence type="inferred from homology"/>
<accession>A0A2A8D4Y2</accession>